<feature type="compositionally biased region" description="Low complexity" evidence="2">
    <location>
        <begin position="872"/>
        <end position="916"/>
    </location>
</feature>
<dbReference type="InterPro" id="IPR001849">
    <property type="entry name" value="PH_domain"/>
</dbReference>
<evidence type="ECO:0000259" key="4">
    <source>
        <dbReference type="PROSITE" id="PS50018"/>
    </source>
</evidence>
<dbReference type="Gene3D" id="1.10.506.10">
    <property type="entry name" value="GTPase Activation - p120gap, domain 1"/>
    <property type="match status" value="2"/>
</dbReference>
<feature type="region of interest" description="Disordered" evidence="2">
    <location>
        <begin position="1"/>
        <end position="37"/>
    </location>
</feature>
<dbReference type="SMART" id="SM00323">
    <property type="entry name" value="RasGAP"/>
    <property type="match status" value="1"/>
</dbReference>
<reference evidence="5 6" key="1">
    <citation type="journal article" date="2018" name="BMC Genomics">
        <title>The genome of Naegleria lovaniensis, the basis for a comparative approach to unravel pathogenicity factors of the human pathogenic amoeba N. fowleri.</title>
        <authorList>
            <person name="Liechti N."/>
            <person name="Schurch N."/>
            <person name="Bruggmann R."/>
            <person name="Wittwer M."/>
        </authorList>
    </citation>
    <scope>NUCLEOTIDE SEQUENCE [LARGE SCALE GENOMIC DNA]</scope>
    <source>
        <strain evidence="5 6">ATCC 30569</strain>
    </source>
</reference>
<dbReference type="InterPro" id="IPR008936">
    <property type="entry name" value="Rho_GTPase_activation_prot"/>
</dbReference>
<dbReference type="Proteomes" id="UP000816034">
    <property type="component" value="Unassembled WGS sequence"/>
</dbReference>
<dbReference type="SMART" id="SM00233">
    <property type="entry name" value="PH"/>
    <property type="match status" value="1"/>
</dbReference>
<feature type="compositionally biased region" description="Polar residues" evidence="2">
    <location>
        <begin position="860"/>
        <end position="871"/>
    </location>
</feature>
<sequence>MFSSTTPAHDFGELTTNSPSSLSTPRQSVSSSDSAKTSTSELFNSKEKLIVIVDSIDNYKNNNEQQQQSSKSLPDSAGVYVKVFFDNQVRVTSVKTFSSNTNPWHIKLGKRVIIPYATSVLNVGKLWLEVFETTGETKTVDKRLGRTEPIKISAFDMNHPVEFSLNLTDEIQVQFRFMRAPLANRGHFKAMEQGIYSLLLKMKMQGDGILDNRRIDTEEEEEIEEEEVLSRTPKVIKSGYLIKRGQGNFAKWARRYVELDDNLLLKYFASDSEEDRKEPLGIVVIDSDSMIYVPRDEAMEKELQKQKNIEKSKEFVYYNQALLIDEDDPTVSMETIDDLDLDEQQTINLIRRKRRELELRGPMLDVDELYPYYLLASTDSEHDRNQIIDEIIESIENEETEPVKIKSQNKEERKLDKFLNLVNPKGFKFSLSCQISFSNGKEHENREHIFIADSEEARKEWITSICDHILLEEKRTDLRDPEEEITTKIFPYLDFFELLTTNTDLNEVVRCFNSFQLNVSEKMVAPLLTLFDSSDSPKPSVDFVKAAVTVEVDCAESSGTLFRRNSLSSKLVTLFFKVFGLRYLTKTIKPFLLKLIKENKSYEIDDEKVASSEVADKNAELLEGLCSEVLTLITNSQNNCPIQIREVLSHTFSESEKKYPSSGEMCVGGLLFLRFFCPALVTPQLFGLVKDPPPKNVQRTLTLLTKILQNVANQIQVSESKKEKFMKRVETYTANQIEKTKQFLRTMSEEPKKEIKEIKEIVPDTIKLQSLEFIAHHFGEAFAKKYYNFEGDVLTEITFYKFANQLALITKQGLDKRIKQLVGDGPIPQRVYSTLRSPQSKSPTSSNSTPSTSRVKSPVTLPTASNHTIMMNTTTTTTNSLSPNSLSVPTPNHKQASSSSNSPTTPTSNETTTSTPLKNKATRSPSISVVDVERSQSANVKKVDSSKWQNKKQTKAPSTLLKIVKRKENEQQ</sequence>
<dbReference type="SUPFAM" id="SSF48350">
    <property type="entry name" value="GTPase activation domain, GAP"/>
    <property type="match status" value="1"/>
</dbReference>
<evidence type="ECO:0000256" key="2">
    <source>
        <dbReference type="SAM" id="MobiDB-lite"/>
    </source>
</evidence>
<dbReference type="PANTHER" id="PTHR10194">
    <property type="entry name" value="RAS GTPASE-ACTIVATING PROTEINS"/>
    <property type="match status" value="1"/>
</dbReference>
<dbReference type="AlphaFoldDB" id="A0AA88KPG6"/>
<dbReference type="InterPro" id="IPR001936">
    <property type="entry name" value="RasGAP_dom"/>
</dbReference>
<dbReference type="PROSITE" id="PS50003">
    <property type="entry name" value="PH_DOMAIN"/>
    <property type="match status" value="1"/>
</dbReference>
<keyword evidence="1" id="KW-0343">GTPase activation</keyword>
<dbReference type="InterPro" id="IPR011993">
    <property type="entry name" value="PH-like_dom_sf"/>
</dbReference>
<organism evidence="5 6">
    <name type="scientific">Naegleria lovaniensis</name>
    <name type="common">Amoeba</name>
    <dbReference type="NCBI Taxonomy" id="51637"/>
    <lineage>
        <taxon>Eukaryota</taxon>
        <taxon>Discoba</taxon>
        <taxon>Heterolobosea</taxon>
        <taxon>Tetramitia</taxon>
        <taxon>Eutetramitia</taxon>
        <taxon>Vahlkampfiidae</taxon>
        <taxon>Naegleria</taxon>
    </lineage>
</organism>
<proteinExistence type="predicted"/>
<feature type="domain" description="PH" evidence="3">
    <location>
        <begin position="234"/>
        <end position="470"/>
    </location>
</feature>
<dbReference type="Gene3D" id="2.30.29.30">
    <property type="entry name" value="Pleckstrin-homology domain (PH domain)/Phosphotyrosine-binding domain (PTB)"/>
    <property type="match status" value="1"/>
</dbReference>
<protein>
    <recommendedName>
        <fullName evidence="7">RasGTPase-activating protein</fullName>
    </recommendedName>
</protein>
<feature type="domain" description="Ras-GAP" evidence="4">
    <location>
        <begin position="543"/>
        <end position="713"/>
    </location>
</feature>
<dbReference type="GeneID" id="68106947"/>
<gene>
    <name evidence="5" type="ORF">C9374_014494</name>
</gene>
<evidence type="ECO:0008006" key="7">
    <source>
        <dbReference type="Google" id="ProtNLM"/>
    </source>
</evidence>
<dbReference type="GO" id="GO:0005096">
    <property type="term" value="F:GTPase activator activity"/>
    <property type="evidence" value="ECO:0007669"/>
    <property type="project" value="UniProtKB-KW"/>
</dbReference>
<dbReference type="PROSITE" id="PS00509">
    <property type="entry name" value="RAS_GTPASE_ACTIV_1"/>
    <property type="match status" value="1"/>
</dbReference>
<evidence type="ECO:0000259" key="3">
    <source>
        <dbReference type="PROSITE" id="PS50003"/>
    </source>
</evidence>
<feature type="compositionally biased region" description="Low complexity" evidence="2">
    <location>
        <begin position="14"/>
        <end position="37"/>
    </location>
</feature>
<dbReference type="Pfam" id="PF00616">
    <property type="entry name" value="RasGAP"/>
    <property type="match status" value="1"/>
</dbReference>
<feature type="compositionally biased region" description="Low complexity" evidence="2">
    <location>
        <begin position="837"/>
        <end position="853"/>
    </location>
</feature>
<dbReference type="InterPro" id="IPR039360">
    <property type="entry name" value="Ras_GTPase"/>
</dbReference>
<dbReference type="RefSeq" id="XP_044553086.1">
    <property type="nucleotide sequence ID" value="XM_044690487.1"/>
</dbReference>
<dbReference type="SUPFAM" id="SSF50729">
    <property type="entry name" value="PH domain-like"/>
    <property type="match status" value="1"/>
</dbReference>
<dbReference type="PROSITE" id="PS50018">
    <property type="entry name" value="RAS_GTPASE_ACTIV_2"/>
    <property type="match status" value="1"/>
</dbReference>
<evidence type="ECO:0000313" key="6">
    <source>
        <dbReference type="Proteomes" id="UP000816034"/>
    </source>
</evidence>
<comment type="caution">
    <text evidence="5">The sequence shown here is derived from an EMBL/GenBank/DDBJ whole genome shotgun (WGS) entry which is preliminary data.</text>
</comment>
<evidence type="ECO:0000313" key="5">
    <source>
        <dbReference type="EMBL" id="KAG2389094.1"/>
    </source>
</evidence>
<evidence type="ECO:0000256" key="1">
    <source>
        <dbReference type="ARBA" id="ARBA00022468"/>
    </source>
</evidence>
<dbReference type="PANTHER" id="PTHR10194:SF60">
    <property type="entry name" value="RAS GTPASE-ACTIVATING PROTEIN RASKOL"/>
    <property type="match status" value="1"/>
</dbReference>
<dbReference type="InterPro" id="IPR023152">
    <property type="entry name" value="RasGAP_CS"/>
</dbReference>
<keyword evidence="6" id="KW-1185">Reference proteome</keyword>
<accession>A0AA88KPG6</accession>
<feature type="region of interest" description="Disordered" evidence="2">
    <location>
        <begin position="829"/>
        <end position="972"/>
    </location>
</feature>
<name>A0AA88KPG6_NAELO</name>
<dbReference type="EMBL" id="PYSW02000008">
    <property type="protein sequence ID" value="KAG2389094.1"/>
    <property type="molecule type" value="Genomic_DNA"/>
</dbReference>